<dbReference type="KEGG" id="mmc:Mmcs_5418"/>
<sequence length="86" mass="9563">MSNTVEPQTKTVIIDWVEESRHQVTVRVPIDFSLDDCDLSDGLAELRDDGFQGLERSQIRVTEVSDDATAAEFFDPPRYDTSAAGS</sequence>
<name>A0A5Q5BSQ2_MYCSS</name>
<reference evidence="1" key="1">
    <citation type="submission" date="2006-06" db="EMBL/GenBank/DDBJ databases">
        <title>Complete sequence of plasmid of Mycobacterium sp. MCS.</title>
        <authorList>
            <consortium name="US DOE Joint Genome Institute"/>
            <person name="Copeland A."/>
            <person name="Lucas S."/>
            <person name="Lapidus A."/>
            <person name="Barry K."/>
            <person name="Detter J.C."/>
            <person name="Glavina del Rio T."/>
            <person name="Hammon N."/>
            <person name="Israni S."/>
            <person name="Dalin E."/>
            <person name="Tice H."/>
            <person name="Pitluck S."/>
            <person name="Martinez M."/>
            <person name="Schmutz J."/>
            <person name="Larimer F."/>
            <person name="Land M."/>
            <person name="Hauser L."/>
            <person name="Kyrpides N."/>
            <person name="Kim E."/>
            <person name="Miller C.D."/>
            <person name="Hughes J.E."/>
            <person name="Anderson A.J."/>
            <person name="Sims R.C."/>
            <person name="Richardson P."/>
        </authorList>
    </citation>
    <scope>NUCLEOTIDE SEQUENCE [LARGE SCALE GENOMIC DNA]</scope>
    <source>
        <strain evidence="1">MCS</strain>
        <plasmid evidence="1">Plasmid1</plasmid>
    </source>
</reference>
<accession>A0A5Q5BSQ2</accession>
<evidence type="ECO:0000313" key="1">
    <source>
        <dbReference type="EMBL" id="ABG11518.1"/>
    </source>
</evidence>
<dbReference type="EMBL" id="CP000385">
    <property type="protein sequence ID" value="ABG11518.1"/>
    <property type="molecule type" value="Genomic_DNA"/>
</dbReference>
<protein>
    <submittedName>
        <fullName evidence="1">Uncharacterized protein</fullName>
    </submittedName>
</protein>
<geneLocation type="plasmid" evidence="1">
    <name>Plasmid1</name>
</geneLocation>
<organism evidence="1">
    <name type="scientific">Mycobacterium sp. (strain MCS)</name>
    <dbReference type="NCBI Taxonomy" id="164756"/>
    <lineage>
        <taxon>Bacteria</taxon>
        <taxon>Bacillati</taxon>
        <taxon>Actinomycetota</taxon>
        <taxon>Actinomycetes</taxon>
        <taxon>Mycobacteriales</taxon>
        <taxon>Mycobacteriaceae</taxon>
        <taxon>Mycobacterium</taxon>
    </lineage>
</organism>
<keyword evidence="1" id="KW-0614">Plasmid</keyword>
<proteinExistence type="predicted"/>
<dbReference type="AlphaFoldDB" id="A0A5Q5BSQ2"/>
<gene>
    <name evidence="1" type="ordered locus">Mmcs_5418</name>
</gene>